<organism evidence="1 2">
    <name type="scientific">Coccomyxa viridis</name>
    <dbReference type="NCBI Taxonomy" id="1274662"/>
    <lineage>
        <taxon>Eukaryota</taxon>
        <taxon>Viridiplantae</taxon>
        <taxon>Chlorophyta</taxon>
        <taxon>core chlorophytes</taxon>
        <taxon>Trebouxiophyceae</taxon>
        <taxon>Trebouxiophyceae incertae sedis</taxon>
        <taxon>Coccomyxaceae</taxon>
        <taxon>Coccomyxa</taxon>
    </lineage>
</organism>
<dbReference type="SUPFAM" id="SSF54637">
    <property type="entry name" value="Thioesterase/thiol ester dehydrase-isomerase"/>
    <property type="match status" value="1"/>
</dbReference>
<accession>A0ABP1FX94</accession>
<proteinExistence type="predicted"/>
<dbReference type="InterPro" id="IPR029069">
    <property type="entry name" value="HotDog_dom_sf"/>
</dbReference>
<protein>
    <submittedName>
        <fullName evidence="1">G4411 protein</fullName>
    </submittedName>
</protein>
<reference evidence="1 2" key="1">
    <citation type="submission" date="2024-06" db="EMBL/GenBank/DDBJ databases">
        <authorList>
            <person name="Kraege A."/>
            <person name="Thomma B."/>
        </authorList>
    </citation>
    <scope>NUCLEOTIDE SEQUENCE [LARGE SCALE GENOMIC DNA]</scope>
</reference>
<name>A0ABP1FX94_9CHLO</name>
<gene>
    <name evidence="1" type="primary">g4411</name>
    <name evidence="1" type="ORF">VP750_LOCUS3761</name>
</gene>
<dbReference type="Proteomes" id="UP001497392">
    <property type="component" value="Unassembled WGS sequence"/>
</dbReference>
<evidence type="ECO:0000313" key="2">
    <source>
        <dbReference type="Proteomes" id="UP001497392"/>
    </source>
</evidence>
<evidence type="ECO:0000313" key="1">
    <source>
        <dbReference type="EMBL" id="CAL5222102.1"/>
    </source>
</evidence>
<dbReference type="EMBL" id="CAXHTA020000006">
    <property type="protein sequence ID" value="CAL5222102.1"/>
    <property type="molecule type" value="Genomic_DNA"/>
</dbReference>
<dbReference type="Gene3D" id="3.10.129.10">
    <property type="entry name" value="Hotdog Thioesterase"/>
    <property type="match status" value="1"/>
</dbReference>
<keyword evidence="2" id="KW-1185">Reference proteome</keyword>
<sequence length="241" mass="25825">MAQPGGGVISAATCWDQLQTPAAVRSNQLAATVKGYREQAIYDGIPFREHGLFPPGDTLLMQLASEAGTYAFEKHLAGESSPYELLKNGSWTSGDEAAQAGFDLRLFYKEPVEGRGGPASFGKQQSHGSVVGAARLGERASIGNGYFMSAHGGAVESLLDEATAELGKMELSPMLSTIEADFKIKKSIPLHTTLKIECKIRDIKGMRCWVDGHILDSSGNVLATCVAQLVDLQQLWAAQRP</sequence>
<comment type="caution">
    <text evidence="1">The sequence shown here is derived from an EMBL/GenBank/DDBJ whole genome shotgun (WGS) entry which is preliminary data.</text>
</comment>